<organism evidence="3">
    <name type="scientific">Gibberella zeae (strain ATCC MYA-4620 / CBS 123657 / FGSC 9075 / NRRL 31084 / PH-1)</name>
    <name type="common">Wheat head blight fungus</name>
    <name type="synonym">Fusarium graminearum</name>
    <dbReference type="NCBI Taxonomy" id="229533"/>
    <lineage>
        <taxon>Eukaryota</taxon>
        <taxon>Fungi</taxon>
        <taxon>Dikarya</taxon>
        <taxon>Ascomycota</taxon>
        <taxon>Pezizomycotina</taxon>
        <taxon>Sordariomycetes</taxon>
        <taxon>Hypocreomycetidae</taxon>
        <taxon>Hypocreales</taxon>
        <taxon>Nectriaceae</taxon>
        <taxon>Fusarium</taxon>
    </lineage>
</organism>
<dbReference type="InParanoid" id="A0A0E0RPZ6"/>
<reference evidence="3 4" key="1">
    <citation type="journal article" date="2007" name="Science">
        <title>The Fusarium graminearum genome reveals a link between localized polymorphism and pathogen specialization.</title>
        <authorList>
            <person name="Cuomo C.A."/>
            <person name="Gueldener U."/>
            <person name="Xu J.-R."/>
            <person name="Trail F."/>
            <person name="Turgeon B.G."/>
            <person name="Di Pietro A."/>
            <person name="Walton J.D."/>
            <person name="Ma L.-J."/>
            <person name="Baker S.E."/>
            <person name="Rep M."/>
            <person name="Adam G."/>
            <person name="Antoniw J."/>
            <person name="Baldwin T."/>
            <person name="Calvo S.E."/>
            <person name="Chang Y.-L."/>
            <person name="DeCaprio D."/>
            <person name="Gale L.R."/>
            <person name="Gnerre S."/>
            <person name="Goswami R.S."/>
            <person name="Hammond-Kosack K."/>
            <person name="Harris L.J."/>
            <person name="Hilburn K."/>
            <person name="Kennell J.C."/>
            <person name="Kroken S."/>
            <person name="Magnuson J.K."/>
            <person name="Mannhaupt G."/>
            <person name="Mauceli E.W."/>
            <person name="Mewes H.-W."/>
            <person name="Mitterbauer R."/>
            <person name="Muehlbauer G."/>
            <person name="Muensterkoetter M."/>
            <person name="Nelson D."/>
            <person name="O'Donnell K."/>
            <person name="Ouellet T."/>
            <person name="Qi W."/>
            <person name="Quesneville H."/>
            <person name="Roncero M.I.G."/>
            <person name="Seong K.-Y."/>
            <person name="Tetko I.V."/>
            <person name="Urban M."/>
            <person name="Waalwijk C."/>
            <person name="Ward T.J."/>
            <person name="Yao J."/>
            <person name="Birren B.W."/>
            <person name="Kistler H.C."/>
        </authorList>
    </citation>
    <scope>NUCLEOTIDE SEQUENCE [LARGE SCALE GENOMIC DNA]</scope>
    <source>
        <strain evidence="4">ATCC MYA-4620 / CBS 123657 / FGSC 9075 / NRRL 31084 / PH-1</strain>
        <strain evidence="3">PH-1 / ATCC MYA-4620 / FGSC 9075 / NRRL 31084</strain>
    </source>
</reference>
<evidence type="ECO:0000313" key="2">
    <source>
        <dbReference type="EMBL" id="CEF73321.1"/>
    </source>
</evidence>
<reference evidence="3 4" key="2">
    <citation type="journal article" date="2010" name="Nature">
        <title>Comparative genomics reveals mobile pathogenicity chromosomes in Fusarium.</title>
        <authorList>
            <person name="Ma L.J."/>
            <person name="van der Does H.C."/>
            <person name="Borkovich K.A."/>
            <person name="Coleman J.J."/>
            <person name="Daboussi M.J."/>
            <person name="Di Pietro A."/>
            <person name="Dufresne M."/>
            <person name="Freitag M."/>
            <person name="Grabherr M."/>
            <person name="Henrissat B."/>
            <person name="Houterman P.M."/>
            <person name="Kang S."/>
            <person name="Shim W.B."/>
            <person name="Woloshuk C."/>
            <person name="Xie X."/>
            <person name="Xu J.R."/>
            <person name="Antoniw J."/>
            <person name="Baker S.E."/>
            <person name="Bluhm B.H."/>
            <person name="Breakspear A."/>
            <person name="Brown D.W."/>
            <person name="Butchko R.A."/>
            <person name="Chapman S."/>
            <person name="Coulson R."/>
            <person name="Coutinho P.M."/>
            <person name="Danchin E.G."/>
            <person name="Diener A."/>
            <person name="Gale L.R."/>
            <person name="Gardiner D.M."/>
            <person name="Goff S."/>
            <person name="Hammond-Kosack K.E."/>
            <person name="Hilburn K."/>
            <person name="Hua-Van A."/>
            <person name="Jonkers W."/>
            <person name="Kazan K."/>
            <person name="Kodira C.D."/>
            <person name="Koehrsen M."/>
            <person name="Kumar L."/>
            <person name="Lee Y.H."/>
            <person name="Li L."/>
            <person name="Manners J.M."/>
            <person name="Miranda-Saavedra D."/>
            <person name="Mukherjee M."/>
            <person name="Park G."/>
            <person name="Park J."/>
            <person name="Park S.Y."/>
            <person name="Proctor R.H."/>
            <person name="Regev A."/>
            <person name="Ruiz-Roldan M.C."/>
            <person name="Sain D."/>
            <person name="Sakthikumar S."/>
            <person name="Sykes S."/>
            <person name="Schwartz D.C."/>
            <person name="Turgeon B.G."/>
            <person name="Wapinski I."/>
            <person name="Yoder O."/>
            <person name="Young S."/>
            <person name="Zeng Q."/>
            <person name="Zhou S."/>
            <person name="Galagan J."/>
            <person name="Cuomo C.A."/>
            <person name="Kistler H.C."/>
            <person name="Rep M."/>
        </authorList>
    </citation>
    <scope>GENOME REANNOTATION</scope>
    <source>
        <strain evidence="4">ATCC MYA-4620 / CBS 123657 / FGSC 9075 / NRRL 31084 / PH-1</strain>
        <strain evidence="3">PH-1 / ATCC MYA-4620 / FGSC 9075 / NRRL 31084</strain>
    </source>
</reference>
<proteinExistence type="predicted"/>
<name>A0A0E0RPZ6_GIBZE</name>
<feature type="region of interest" description="Disordered" evidence="1">
    <location>
        <begin position="62"/>
        <end position="83"/>
    </location>
</feature>
<dbReference type="EMBL" id="HG970332">
    <property type="protein sequence ID" value="CEF73321.1"/>
    <property type="molecule type" value="Genomic_DNA"/>
</dbReference>
<keyword evidence="4" id="KW-1185">Reference proteome</keyword>
<evidence type="ECO:0000313" key="4">
    <source>
        <dbReference type="Proteomes" id="UP000070720"/>
    </source>
</evidence>
<reference key="3">
    <citation type="submission" date="2014-02" db="EMBL/GenBank/DDBJ databases">
        <title>A revised Fusarium graminearum genomic reference sequence using whole shotgun re-sequencing.</title>
        <authorList>
            <person name="King R."/>
            <person name="Urban M."/>
            <person name="Hassani-Pak K."/>
            <person name="Hammond-Kosack K."/>
        </authorList>
    </citation>
    <scope>NUCLEOTIDE SEQUENCE</scope>
    <source>
        <strain>PH-1</strain>
    </source>
</reference>
<gene>
    <name evidence="2" type="ORF">FGRAMPH1_01T03039</name>
</gene>
<protein>
    <submittedName>
        <fullName evidence="2">Chromosome 1, complete genome</fullName>
    </submittedName>
</protein>
<accession>A0A0E0RPZ6</accession>
<dbReference type="Proteomes" id="UP000070720">
    <property type="component" value="Chromosome 1"/>
</dbReference>
<reference evidence="2 4" key="4">
    <citation type="journal article" date="2015" name="BMC Genomics">
        <title>The completed genome sequence of the pathogenic ascomycete fungus Fusarium graminearum.</title>
        <authorList>
            <person name="King R."/>
            <person name="Urban M."/>
            <person name="Hammond-Kosack M.C."/>
            <person name="Hassani-Pak K."/>
            <person name="Hammond-Kosack K.E."/>
        </authorList>
    </citation>
    <scope>NUCLEOTIDE SEQUENCE [LARGE SCALE GENOMIC DNA]</scope>
    <source>
        <strain evidence="4">ATCC MYA-4620 / CBS 123657 / FGSC 9075 / NRRL 31084 / PH-1</strain>
        <strain evidence="2">PH-1</strain>
    </source>
</reference>
<reference evidence="3" key="5">
    <citation type="submission" date="2017-01" db="UniProtKB">
        <authorList>
            <consortium name="EnsemblFungi"/>
        </authorList>
    </citation>
    <scope>IDENTIFICATION</scope>
    <source>
        <strain evidence="3">PH-1 / ATCC MYA-4620 / FGSC 9075 / NRRL 31084</strain>
    </source>
</reference>
<dbReference type="VEuPathDB" id="FungiDB:FGRAMPH1_01G03039"/>
<dbReference type="EnsemblFungi" id="CEF73321">
    <property type="protein sequence ID" value="CEF73321"/>
    <property type="gene ID" value="FGRRES_20031"/>
</dbReference>
<sequence length="83" mass="9524">MSNSKLQRPDMVLIRKLYPYLCEDKRRRTLSFDRVTDRTKSIFIRIKPSMVKGSPSISKFTTSTKIFQPGSSPRNANPSLSTD</sequence>
<dbReference type="AlphaFoldDB" id="A0A0E0RPZ6"/>
<evidence type="ECO:0000256" key="1">
    <source>
        <dbReference type="SAM" id="MobiDB-lite"/>
    </source>
</evidence>
<evidence type="ECO:0000313" key="3">
    <source>
        <dbReference type="EnsemblFungi" id="CEF73321"/>
    </source>
</evidence>